<evidence type="ECO:0000313" key="4">
    <source>
        <dbReference type="EMBL" id="RPA90164.1"/>
    </source>
</evidence>
<dbReference type="InterPro" id="IPR050325">
    <property type="entry name" value="Prot/Nucl_acid_deglycase"/>
</dbReference>
<evidence type="ECO:0000259" key="3">
    <source>
        <dbReference type="Pfam" id="PF01965"/>
    </source>
</evidence>
<dbReference type="SUPFAM" id="SSF52317">
    <property type="entry name" value="Class I glutamine amidotransferase-like"/>
    <property type="match status" value="1"/>
</dbReference>
<sequence length="248" mass="26799">MSAGKVLVVLSGCHSIALCKKDNSKIDQDTGFLLQELAQPLQELLDNNFEVTFASPGGEEPRMDPISDSALWFLGNYAELNREKALLNSLSTSLQNPLPFHTLTETALSAFSGIFIPGGHGPMGDLGNDQELGRILSHFHEHHKPTGVICHGPIALLSTQPFAYKGYKVTCYPNKEEMANEVVWGAKLERKVEDALREAGAQVEVAAAPLVPKVVVDRELVSGEGPSSALQLGRGFVGLLREGVKDEL</sequence>
<dbReference type="GO" id="GO:0019243">
    <property type="term" value="P:methylglyoxal catabolic process to D-lactate via S-lactoyl-glutathione"/>
    <property type="evidence" value="ECO:0007669"/>
    <property type="project" value="TreeGrafter"/>
</dbReference>
<dbReference type="EMBL" id="ML120538">
    <property type="protein sequence ID" value="RPA90164.1"/>
    <property type="molecule type" value="Genomic_DNA"/>
</dbReference>
<organism evidence="4 5">
    <name type="scientific">Choiromyces venosus 120613-1</name>
    <dbReference type="NCBI Taxonomy" id="1336337"/>
    <lineage>
        <taxon>Eukaryota</taxon>
        <taxon>Fungi</taxon>
        <taxon>Dikarya</taxon>
        <taxon>Ascomycota</taxon>
        <taxon>Pezizomycotina</taxon>
        <taxon>Pezizomycetes</taxon>
        <taxon>Pezizales</taxon>
        <taxon>Tuberaceae</taxon>
        <taxon>Choiromyces</taxon>
    </lineage>
</organism>
<proteinExistence type="predicted"/>
<dbReference type="GO" id="GO:0005737">
    <property type="term" value="C:cytoplasm"/>
    <property type="evidence" value="ECO:0007669"/>
    <property type="project" value="TreeGrafter"/>
</dbReference>
<dbReference type="AlphaFoldDB" id="A0A3N4J8M3"/>
<keyword evidence="5" id="KW-1185">Reference proteome</keyword>
<gene>
    <name evidence="4" type="ORF">L873DRAFT_1783150</name>
</gene>
<dbReference type="PANTHER" id="PTHR48094">
    <property type="entry name" value="PROTEIN/NUCLEIC ACID DEGLYCASE DJ-1-RELATED"/>
    <property type="match status" value="1"/>
</dbReference>
<feature type="domain" description="DJ-1/PfpI" evidence="3">
    <location>
        <begin position="102"/>
        <end position="235"/>
    </location>
</feature>
<comment type="catalytic activity">
    <reaction evidence="2">
        <text>methylglyoxal + H2O = (R)-lactate + H(+)</text>
        <dbReference type="Rhea" id="RHEA:27754"/>
        <dbReference type="ChEBI" id="CHEBI:15377"/>
        <dbReference type="ChEBI" id="CHEBI:15378"/>
        <dbReference type="ChEBI" id="CHEBI:16004"/>
        <dbReference type="ChEBI" id="CHEBI:17158"/>
        <dbReference type="EC" id="4.2.1.130"/>
    </reaction>
</comment>
<dbReference type="EC" id="4.2.1.130" evidence="1"/>
<dbReference type="CDD" id="cd03141">
    <property type="entry name" value="GATase1_Hsp31_like"/>
    <property type="match status" value="1"/>
</dbReference>
<accession>A0A3N4J8M3</accession>
<dbReference type="OrthoDB" id="543156at2759"/>
<dbReference type="Proteomes" id="UP000276215">
    <property type="component" value="Unassembled WGS sequence"/>
</dbReference>
<protein>
    <recommendedName>
        <fullName evidence="1">D-lactate dehydratase</fullName>
        <ecNumber evidence="1">4.2.1.130</ecNumber>
    </recommendedName>
</protein>
<dbReference type="InterPro" id="IPR029062">
    <property type="entry name" value="Class_I_gatase-like"/>
</dbReference>
<dbReference type="STRING" id="1336337.A0A3N4J8M3"/>
<reference evidence="4 5" key="1">
    <citation type="journal article" date="2018" name="Nat. Ecol. Evol.">
        <title>Pezizomycetes genomes reveal the molecular basis of ectomycorrhizal truffle lifestyle.</title>
        <authorList>
            <person name="Murat C."/>
            <person name="Payen T."/>
            <person name="Noel B."/>
            <person name="Kuo A."/>
            <person name="Morin E."/>
            <person name="Chen J."/>
            <person name="Kohler A."/>
            <person name="Krizsan K."/>
            <person name="Balestrini R."/>
            <person name="Da Silva C."/>
            <person name="Montanini B."/>
            <person name="Hainaut M."/>
            <person name="Levati E."/>
            <person name="Barry K.W."/>
            <person name="Belfiori B."/>
            <person name="Cichocki N."/>
            <person name="Clum A."/>
            <person name="Dockter R.B."/>
            <person name="Fauchery L."/>
            <person name="Guy J."/>
            <person name="Iotti M."/>
            <person name="Le Tacon F."/>
            <person name="Lindquist E.A."/>
            <person name="Lipzen A."/>
            <person name="Malagnac F."/>
            <person name="Mello A."/>
            <person name="Molinier V."/>
            <person name="Miyauchi S."/>
            <person name="Poulain J."/>
            <person name="Riccioni C."/>
            <person name="Rubini A."/>
            <person name="Sitrit Y."/>
            <person name="Splivallo R."/>
            <person name="Traeger S."/>
            <person name="Wang M."/>
            <person name="Zifcakova L."/>
            <person name="Wipf D."/>
            <person name="Zambonelli A."/>
            <person name="Paolocci F."/>
            <person name="Nowrousian M."/>
            <person name="Ottonello S."/>
            <person name="Baldrian P."/>
            <person name="Spatafora J.W."/>
            <person name="Henrissat B."/>
            <person name="Nagy L.G."/>
            <person name="Aury J.M."/>
            <person name="Wincker P."/>
            <person name="Grigoriev I.V."/>
            <person name="Bonfante P."/>
            <person name="Martin F.M."/>
        </authorList>
    </citation>
    <scope>NUCLEOTIDE SEQUENCE [LARGE SCALE GENOMIC DNA]</scope>
    <source>
        <strain evidence="4 5">120613-1</strain>
    </source>
</reference>
<dbReference type="InterPro" id="IPR002818">
    <property type="entry name" value="DJ-1/PfpI"/>
</dbReference>
<evidence type="ECO:0000313" key="5">
    <source>
        <dbReference type="Proteomes" id="UP000276215"/>
    </source>
</evidence>
<dbReference type="Pfam" id="PF01965">
    <property type="entry name" value="DJ-1_PfpI"/>
    <property type="match status" value="1"/>
</dbReference>
<evidence type="ECO:0000256" key="2">
    <source>
        <dbReference type="ARBA" id="ARBA00048082"/>
    </source>
</evidence>
<evidence type="ECO:0000256" key="1">
    <source>
        <dbReference type="ARBA" id="ARBA00013134"/>
    </source>
</evidence>
<dbReference type="PANTHER" id="PTHR48094:SF22">
    <property type="entry name" value="DJ-1_PFPI DOMAIN-CONTAINING PROTEIN"/>
    <property type="match status" value="1"/>
</dbReference>
<dbReference type="GO" id="GO:0019172">
    <property type="term" value="F:glyoxalase III activity"/>
    <property type="evidence" value="ECO:0007669"/>
    <property type="project" value="UniProtKB-EC"/>
</dbReference>
<dbReference type="Gene3D" id="3.40.50.880">
    <property type="match status" value="1"/>
</dbReference>
<name>A0A3N4J8M3_9PEZI</name>